<dbReference type="FunFam" id="3.90.70.10:FF:000044">
    <property type="entry name" value="Ubiquitin carboxyl-terminal hydrolase 13"/>
    <property type="match status" value="1"/>
</dbReference>
<dbReference type="SMR" id="C4R6M4"/>
<dbReference type="PROSITE" id="PS50144">
    <property type="entry name" value="MATH"/>
    <property type="match status" value="1"/>
</dbReference>
<feature type="region of interest" description="Disordered" evidence="8">
    <location>
        <begin position="1"/>
        <end position="27"/>
    </location>
</feature>
<evidence type="ECO:0000256" key="3">
    <source>
        <dbReference type="ARBA" id="ARBA00012759"/>
    </source>
</evidence>
<dbReference type="Gene3D" id="3.10.20.90">
    <property type="entry name" value="Phosphatidylinositol 3-kinase Catalytic Subunit, Chain A, domain 1"/>
    <property type="match status" value="2"/>
</dbReference>
<dbReference type="GO" id="GO:0006508">
    <property type="term" value="P:proteolysis"/>
    <property type="evidence" value="ECO:0007669"/>
    <property type="project" value="UniProtKB-KW"/>
</dbReference>
<dbReference type="GO" id="GO:0010995">
    <property type="term" value="P:free ubiquitin chain depolymerization"/>
    <property type="evidence" value="ECO:0007669"/>
    <property type="project" value="EnsemblFungi"/>
</dbReference>
<evidence type="ECO:0000259" key="10">
    <source>
        <dbReference type="PROSITE" id="PS50235"/>
    </source>
</evidence>
<evidence type="ECO:0000256" key="6">
    <source>
        <dbReference type="ARBA" id="ARBA00022801"/>
    </source>
</evidence>
<dbReference type="SUPFAM" id="SSF54001">
    <property type="entry name" value="Cysteine proteinases"/>
    <property type="match status" value="1"/>
</dbReference>
<evidence type="ECO:0000256" key="1">
    <source>
        <dbReference type="ARBA" id="ARBA00000707"/>
    </source>
</evidence>
<dbReference type="RefSeq" id="XP_002493428.1">
    <property type="nucleotide sequence ID" value="XM_002493383.1"/>
</dbReference>
<keyword evidence="12" id="KW-1185">Reference proteome</keyword>
<dbReference type="InterPro" id="IPR008974">
    <property type="entry name" value="TRAF-like"/>
</dbReference>
<dbReference type="Gene3D" id="3.90.70.10">
    <property type="entry name" value="Cysteine proteinases"/>
    <property type="match status" value="1"/>
</dbReference>
<dbReference type="OMA" id="INAKKHY"/>
<keyword evidence="6" id="KW-0378">Hydrolase</keyword>
<dbReference type="GO" id="GO:0016579">
    <property type="term" value="P:protein deubiquitination"/>
    <property type="evidence" value="ECO:0007669"/>
    <property type="project" value="EnsemblFungi"/>
</dbReference>
<dbReference type="CDD" id="cd02659">
    <property type="entry name" value="peptidase_C19C"/>
    <property type="match status" value="1"/>
</dbReference>
<evidence type="ECO:0000256" key="4">
    <source>
        <dbReference type="ARBA" id="ARBA00022670"/>
    </source>
</evidence>
<dbReference type="GO" id="GO:0005829">
    <property type="term" value="C:cytosol"/>
    <property type="evidence" value="ECO:0007669"/>
    <property type="project" value="EnsemblFungi"/>
</dbReference>
<dbReference type="Pfam" id="PF22486">
    <property type="entry name" value="MATH_2"/>
    <property type="match status" value="1"/>
</dbReference>
<evidence type="ECO:0000256" key="2">
    <source>
        <dbReference type="ARBA" id="ARBA00009085"/>
    </source>
</evidence>
<evidence type="ECO:0000259" key="9">
    <source>
        <dbReference type="PROSITE" id="PS50144"/>
    </source>
</evidence>
<dbReference type="GO" id="GO:0005777">
    <property type="term" value="C:peroxisome"/>
    <property type="evidence" value="ECO:0007669"/>
    <property type="project" value="EnsemblFungi"/>
</dbReference>
<dbReference type="eggNOG" id="KOG1863">
    <property type="taxonomic scope" value="Eukaryota"/>
</dbReference>
<feature type="compositionally biased region" description="Polar residues" evidence="8">
    <location>
        <begin position="18"/>
        <end position="27"/>
    </location>
</feature>
<dbReference type="PROSITE" id="PS50235">
    <property type="entry name" value="USP_3"/>
    <property type="match status" value="1"/>
</dbReference>
<keyword evidence="7" id="KW-0788">Thiol protease</keyword>
<dbReference type="GeneID" id="8201315"/>
<gene>
    <name evidence="11" type="ordered locus">PAS_chr4_0022</name>
</gene>
<dbReference type="PANTHER" id="PTHR24006">
    <property type="entry name" value="UBIQUITIN CARBOXYL-TERMINAL HYDROLASE"/>
    <property type="match status" value="1"/>
</dbReference>
<dbReference type="InterPro" id="IPR018200">
    <property type="entry name" value="USP_CS"/>
</dbReference>
<dbReference type="STRING" id="644223.C4R6M4"/>
<dbReference type="SMART" id="SM00061">
    <property type="entry name" value="MATH"/>
    <property type="match status" value="1"/>
</dbReference>
<accession>C4R6M4</accession>
<reference evidence="11 12" key="1">
    <citation type="journal article" date="2009" name="Nat. Biotechnol.">
        <title>Genome sequence of the recombinant protein production host Pichia pastoris.</title>
        <authorList>
            <person name="De Schutter K."/>
            <person name="Lin Y.C."/>
            <person name="Tiels P."/>
            <person name="Van Hecke A."/>
            <person name="Glinka S."/>
            <person name="Weber-Lehmann J."/>
            <person name="Rouze P."/>
            <person name="Van de Peer Y."/>
            <person name="Callewaert N."/>
        </authorList>
    </citation>
    <scope>NUCLEOTIDE SEQUENCE [LARGE SCALE GENOMIC DNA]</scope>
    <source>
        <strain evidence="12">GS115 / ATCC 20864</strain>
    </source>
</reference>
<dbReference type="InterPro" id="IPR038765">
    <property type="entry name" value="Papain-like_cys_pep_sf"/>
</dbReference>
<dbReference type="KEGG" id="ppa:PAS_chr4_0022"/>
<dbReference type="InParanoid" id="C4R6M4"/>
<comment type="catalytic activity">
    <reaction evidence="1">
        <text>Thiol-dependent hydrolysis of ester, thioester, amide, peptide and isopeptide bonds formed by the C-terminal Gly of ubiquitin (a 76-residue protein attached to proteins as an intracellular targeting signal).</text>
        <dbReference type="EC" id="3.4.19.12"/>
    </reaction>
</comment>
<dbReference type="Pfam" id="PF12436">
    <property type="entry name" value="USP7_ICP0_bdg"/>
    <property type="match status" value="1"/>
</dbReference>
<dbReference type="InterPro" id="IPR029346">
    <property type="entry name" value="USP_C"/>
</dbReference>
<dbReference type="InterPro" id="IPR024729">
    <property type="entry name" value="USP7_ICP0-binding_dom"/>
</dbReference>
<dbReference type="InterPro" id="IPR028889">
    <property type="entry name" value="USP"/>
</dbReference>
<dbReference type="Gene3D" id="2.60.210.10">
    <property type="entry name" value="Apoptosis, Tumor Necrosis Factor Receptor Associated Protein 2, Chain A"/>
    <property type="match status" value="1"/>
</dbReference>
<evidence type="ECO:0000313" key="11">
    <source>
        <dbReference type="EMBL" id="CAY71249.1"/>
    </source>
</evidence>
<dbReference type="InterPro" id="IPR002083">
    <property type="entry name" value="MATH/TRAF_dom"/>
</dbReference>
<dbReference type="InterPro" id="IPR050164">
    <property type="entry name" value="Peptidase_C19"/>
</dbReference>
<keyword evidence="4 11" id="KW-0645">Protease</keyword>
<keyword evidence="5" id="KW-0833">Ubl conjugation pathway</keyword>
<dbReference type="Proteomes" id="UP000000314">
    <property type="component" value="Chromosome 4"/>
</dbReference>
<dbReference type="GO" id="GO:0016973">
    <property type="term" value="P:poly(A)+ mRNA export from nucleus"/>
    <property type="evidence" value="ECO:0007669"/>
    <property type="project" value="EnsemblFungi"/>
</dbReference>
<dbReference type="OrthoDB" id="289038at2759"/>
<dbReference type="GO" id="GO:0005634">
    <property type="term" value="C:nucleus"/>
    <property type="evidence" value="ECO:0007669"/>
    <property type="project" value="TreeGrafter"/>
</dbReference>
<dbReference type="PROSITE" id="PS00973">
    <property type="entry name" value="USP_2"/>
    <property type="match status" value="1"/>
</dbReference>
<evidence type="ECO:0000256" key="5">
    <source>
        <dbReference type="ARBA" id="ARBA00022786"/>
    </source>
</evidence>
<sequence>MEESIPTPPLEEMEVSGMDSSASQSPNPVDVIQHDSSNFEAVKEHVLPPVPPDYEVEFEGYFTWNIQDWRKLSDSKIVSPRFVLGNYKWNLLIFLKRANNGTNIGIYLEPHPLDDDQEQDPNWYVCAQFAIDLWNPEYPYIHKSNASYHRFNQDVTDWGFSTFLELRNLHRASKSYDKPFLFDNKLNITVYVRVIKDHTGVLWHSFVNYDSKKETGLVGLNNQGATCYLNSLLQSYYFTNIFRKKVYAIPTDDEAKNEQISEETISVSLALQRVFYQLQKSNLPVDTTELTRSFGWDTNEAFIQNDVQEMNRLLMEKLENKMKGTSIEGCLNDIFVGKMKSFIRCIHVDYESSRIEDFWDIQLNVKNMGSLQNSFENYIELETLSGENKYDASGFGLQDAEKGVVFESFPPVLHLQLKRFEYDFVYDQLVKINDRHSFPDEIDLKPYLDSAGDAYDEDWVYSLHGVLVHTGDISTGHYYAMIKPSIENTWYRFDDDKVWKVTRSQVFDENFGFDELQPDVVRSMTRSQFLDYQQKRHTSAYMLVYIRKSQEKAVLEPVTDADVPSHIPEQIHKELEERDLLEKERREMHLYEHLKIITNQTFSKYEGFDLTPNVSDLNYYASDLFDEESYPLDVKLLKTEPLSKLYDLVSDSLGGVDPRHFRFWHVSTRRNYTARPDGPVPLTYDTSKIPIGEVFKLNSGKKLVQQTFLFVEEVGKELNFVSKKLLELNKQNPKLDSEINSNNKFEILKQRYSQIPSDTFPPFHSCDQDSILLFLKYFDPKSQNLQGLTHVVVNKDAKVSTLTKSVNYFMGFDLETPLNFYEEIEPKSIEPIILEISFAESELLNGDIICFTRADTESDGSIKENIDGYGSVITYYNFLESRIHLFVRPALLDSYLNEEDEKNLESKTFHVWVPSQIPYDCLVARFAKEIKTDPDYLRLYGVNHDDTRIAIHRNTRLRDILPRSVKPSQTITFEYEILDITLAEFESLVPIEVYWFNNSVLHLQKYELLISKQESIFDLLGKLQYKIGFNDEVREGILAWTSVDHKFGTLVADENIVSLVLRESTNHIFVGSFPHLKKILTTTDENQVLELDDVEIIRGDIREVPVFQFRNEIHRKHGAPFIFDVRRNERFKDTKNRFQRLLGLGDKEFTKTELVIVSNSIDQQIRYVTDESLLLYDELAEHEQLAIDTPPRAVRRPTIQERALFIKD</sequence>
<dbReference type="PANTHER" id="PTHR24006:SF644">
    <property type="entry name" value="UBIQUITIN CARBOXYL-TERMINAL HYDROLASE 7"/>
    <property type="match status" value="1"/>
</dbReference>
<dbReference type="GO" id="GO:0031647">
    <property type="term" value="P:regulation of protein stability"/>
    <property type="evidence" value="ECO:0007669"/>
    <property type="project" value="TreeGrafter"/>
</dbReference>
<evidence type="ECO:0000313" key="12">
    <source>
        <dbReference type="Proteomes" id="UP000000314"/>
    </source>
</evidence>
<feature type="domain" description="MATH" evidence="9">
    <location>
        <begin position="59"/>
        <end position="192"/>
    </location>
</feature>
<dbReference type="HOGENOM" id="CLU_003532_2_1_1"/>
<dbReference type="SUPFAM" id="SSF49599">
    <property type="entry name" value="TRAF domain-like"/>
    <property type="match status" value="1"/>
</dbReference>
<dbReference type="Pfam" id="PF14533">
    <property type="entry name" value="USP7_C2"/>
    <property type="match status" value="1"/>
</dbReference>
<dbReference type="FunCoup" id="C4R6M4">
    <property type="interactions" value="1430"/>
</dbReference>
<protein>
    <recommendedName>
        <fullName evidence="3">ubiquitinyl hydrolase 1</fullName>
        <ecNumber evidence="3">3.4.19.12</ecNumber>
    </recommendedName>
</protein>
<feature type="domain" description="USP" evidence="10">
    <location>
        <begin position="218"/>
        <end position="548"/>
    </location>
</feature>
<evidence type="ECO:0000256" key="8">
    <source>
        <dbReference type="SAM" id="MobiDB-lite"/>
    </source>
</evidence>
<evidence type="ECO:0000256" key="7">
    <source>
        <dbReference type="ARBA" id="ARBA00022807"/>
    </source>
</evidence>
<dbReference type="Pfam" id="PF00443">
    <property type="entry name" value="UCH"/>
    <property type="match status" value="1"/>
</dbReference>
<dbReference type="AlphaFoldDB" id="C4R6M4"/>
<comment type="similarity">
    <text evidence="2">Belongs to the peptidase C19 family.</text>
</comment>
<dbReference type="EMBL" id="FN392322">
    <property type="protein sequence ID" value="CAY71249.1"/>
    <property type="molecule type" value="Genomic_DNA"/>
</dbReference>
<name>C4R6M4_KOMPG</name>
<dbReference type="EC" id="3.4.19.12" evidence="3"/>
<dbReference type="InterPro" id="IPR001394">
    <property type="entry name" value="Peptidase_C19_UCH"/>
</dbReference>
<dbReference type="GO" id="GO:0004843">
    <property type="term" value="F:cysteine-type deubiquitinase activity"/>
    <property type="evidence" value="ECO:0007669"/>
    <property type="project" value="UniProtKB-EC"/>
</dbReference>
<dbReference type="MEROPS" id="C19.099"/>
<organism evidence="11 12">
    <name type="scientific">Komagataella phaffii (strain GS115 / ATCC 20864)</name>
    <name type="common">Yeast</name>
    <name type="synonym">Pichia pastoris</name>
    <dbReference type="NCBI Taxonomy" id="644223"/>
    <lineage>
        <taxon>Eukaryota</taxon>
        <taxon>Fungi</taxon>
        <taxon>Dikarya</taxon>
        <taxon>Ascomycota</taxon>
        <taxon>Saccharomycotina</taxon>
        <taxon>Pichiomycetes</taxon>
        <taxon>Pichiales</taxon>
        <taxon>Pichiaceae</taxon>
        <taxon>Komagataella</taxon>
    </lineage>
</organism>
<proteinExistence type="inferred from homology"/>
<dbReference type="PROSITE" id="PS00972">
    <property type="entry name" value="USP_1"/>
    <property type="match status" value="1"/>
</dbReference>